<sequence>MQLAAKAIIGALCLGGGSTAVAGASGAFTDPGRTFTFKGATNGTWTLYCPFKQGQNAKPQAEKEQQRISCLYESDNGTEKEIRLVGKNDSQKILECKQEKGLTYSCKAEGPNKTFKLERSGDPGEDYLRVTVQP</sequence>
<evidence type="ECO:0000256" key="2">
    <source>
        <dbReference type="SAM" id="SignalP"/>
    </source>
</evidence>
<dbReference type="Proteomes" id="UP000006502">
    <property type="component" value="Chromosome"/>
</dbReference>
<keyword evidence="2" id="KW-0732">Signal</keyword>
<gene>
    <name evidence="3" type="ordered locus">MHLP_01850</name>
</gene>
<evidence type="ECO:0000313" key="3">
    <source>
        <dbReference type="EMBL" id="AFO51950.1"/>
    </source>
</evidence>
<feature type="region of interest" description="Disordered" evidence="1">
    <location>
        <begin position="113"/>
        <end position="134"/>
    </location>
</feature>
<dbReference type="AlphaFoldDB" id="I7B9M5"/>
<dbReference type="HOGENOM" id="CLU_154532_0_0_14"/>
<organism evidence="3 4">
    <name type="scientific">Mycoplasma haematolamae (strain Purdue)</name>
    <dbReference type="NCBI Taxonomy" id="1212765"/>
    <lineage>
        <taxon>Bacteria</taxon>
        <taxon>Bacillati</taxon>
        <taxon>Mycoplasmatota</taxon>
        <taxon>Mollicutes</taxon>
        <taxon>Mycoplasmataceae</taxon>
        <taxon>Mycoplasma</taxon>
    </lineage>
</organism>
<name>I7B9M5_MYCHA</name>
<keyword evidence="4" id="KW-1185">Reference proteome</keyword>
<feature type="chain" id="PRO_5003707635" description="Ig-like domain-containing protein" evidence="2">
    <location>
        <begin position="23"/>
        <end position="134"/>
    </location>
</feature>
<dbReference type="PATRIC" id="fig|1212765.3.peg.416"/>
<accession>I7B9M5</accession>
<evidence type="ECO:0000256" key="1">
    <source>
        <dbReference type="SAM" id="MobiDB-lite"/>
    </source>
</evidence>
<reference evidence="3 4" key="1">
    <citation type="journal article" date="2012" name="J. Bacteriol.">
        <title>Genome Sequence of "Candidatus Mycoplasma haemolamae" Strain Purdue, a Red Blood Cell Pathogen of Alpacas (Vicugna pacos) and Llamas (Lama glama).</title>
        <authorList>
            <person name="Guimaraes A.M."/>
            <person name="Toth B."/>
            <person name="Santos A.P."/>
            <person name="do Nascimento N.C."/>
            <person name="Kritchevsky J.E."/>
            <person name="Messick J.B."/>
        </authorList>
    </citation>
    <scope>NUCLEOTIDE SEQUENCE [LARGE SCALE GENOMIC DNA]</scope>
    <source>
        <strain evidence="3 4">Purdue</strain>
    </source>
</reference>
<proteinExistence type="predicted"/>
<dbReference type="KEGG" id="mhl:MHLP_01850"/>
<dbReference type="EMBL" id="CP003731">
    <property type="protein sequence ID" value="AFO51950.1"/>
    <property type="molecule type" value="Genomic_DNA"/>
</dbReference>
<evidence type="ECO:0000313" key="4">
    <source>
        <dbReference type="Proteomes" id="UP000006502"/>
    </source>
</evidence>
<protein>
    <recommendedName>
        <fullName evidence="5">Ig-like domain-containing protein</fullName>
    </recommendedName>
</protein>
<feature type="compositionally biased region" description="Basic and acidic residues" evidence="1">
    <location>
        <begin position="115"/>
        <end position="128"/>
    </location>
</feature>
<feature type="signal peptide" evidence="2">
    <location>
        <begin position="1"/>
        <end position="22"/>
    </location>
</feature>
<dbReference type="STRING" id="1212765.MHLP_01850"/>
<reference evidence="4" key="2">
    <citation type="submission" date="2012-07" db="EMBL/GenBank/DDBJ databases">
        <title>Complete genome sequence of 'Candidatus Mycoplasma haemolamae'.</title>
        <authorList>
            <person name="Guimaraes A.M.S."/>
            <person name="Toth B."/>
            <person name="Santos A.P."/>
            <person name="Nascimento N.C."/>
            <person name="Sojka J.E."/>
            <person name="Messick J.B."/>
        </authorList>
    </citation>
    <scope>NUCLEOTIDE SEQUENCE [LARGE SCALE GENOMIC DNA]</scope>
    <source>
        <strain evidence="4">Purdue</strain>
    </source>
</reference>
<evidence type="ECO:0008006" key="5">
    <source>
        <dbReference type="Google" id="ProtNLM"/>
    </source>
</evidence>